<evidence type="ECO:0000313" key="2">
    <source>
        <dbReference type="EMBL" id="RAS55296.1"/>
    </source>
</evidence>
<name>A0A2J8HU40_VIBDI</name>
<reference evidence="1 3" key="1">
    <citation type="submission" date="2018-01" db="EMBL/GenBank/DDBJ databases">
        <title>Draft genome sequences of six Vibrio diazotrophicus strains isolated from deep-sea sediments of the Baltic Sea.</title>
        <authorList>
            <person name="Castillo D."/>
            <person name="Vandieken V."/>
            <person name="Chiang O."/>
            <person name="Middelboe M."/>
        </authorList>
    </citation>
    <scope>NUCLEOTIDE SEQUENCE [LARGE SCALE GENOMIC DNA]</scope>
    <source>
        <strain evidence="1 3">60.27F</strain>
    </source>
</reference>
<dbReference type="Proteomes" id="UP000248729">
    <property type="component" value="Unassembled WGS sequence"/>
</dbReference>
<dbReference type="AlphaFoldDB" id="A0A2J8HU40"/>
<organism evidence="1 3">
    <name type="scientific">Vibrio diazotrophicus</name>
    <dbReference type="NCBI Taxonomy" id="685"/>
    <lineage>
        <taxon>Bacteria</taxon>
        <taxon>Pseudomonadati</taxon>
        <taxon>Pseudomonadota</taxon>
        <taxon>Gammaproteobacteria</taxon>
        <taxon>Vibrionales</taxon>
        <taxon>Vibrionaceae</taxon>
        <taxon>Vibrio</taxon>
    </lineage>
</organism>
<dbReference type="EMBL" id="QLTR01000046">
    <property type="protein sequence ID" value="RAS55296.1"/>
    <property type="molecule type" value="Genomic_DNA"/>
</dbReference>
<dbReference type="Proteomes" id="UP000236449">
    <property type="component" value="Unassembled WGS sequence"/>
</dbReference>
<sequence length="186" mass="21344">MRFSKNCLIPTDQRIQEWEVFQTSIEFLSSKGILGLFNAFQIIEILAFPPKEYHISEPINIYSIFTCSDVDLENFDKPVEFVNRSNRIVLNKLKGWSFGIAKYNKSIDCVKGCIETYVNNRVWSPTNLPISTGELIPLKKQYVASDSFIEIALNKIIKNNFLNGSYVLELCGVICSNENWELICVK</sequence>
<evidence type="ECO:0000313" key="1">
    <source>
        <dbReference type="EMBL" id="PNI01770.1"/>
    </source>
</evidence>
<comment type="caution">
    <text evidence="1">The sequence shown here is derived from an EMBL/GenBank/DDBJ whole genome shotgun (WGS) entry which is preliminary data.</text>
</comment>
<dbReference type="OrthoDB" id="9156203at2"/>
<dbReference type="RefSeq" id="WP_102967183.1">
    <property type="nucleotide sequence ID" value="NZ_POSK01000019.1"/>
</dbReference>
<proteinExistence type="predicted"/>
<reference evidence="2 4" key="2">
    <citation type="submission" date="2018-06" db="EMBL/GenBank/DDBJ databases">
        <title>Freshwater and sediment microbial communities from various areas in North America, analyzing microbe dynamics in response to fracking.</title>
        <authorList>
            <person name="Lamendella R."/>
        </authorList>
    </citation>
    <scope>NUCLEOTIDE SEQUENCE [LARGE SCALE GENOMIC DNA]</scope>
    <source>
        <strain evidence="2 4">99A</strain>
    </source>
</reference>
<protein>
    <submittedName>
        <fullName evidence="1">Uncharacterized protein</fullName>
    </submittedName>
</protein>
<evidence type="ECO:0000313" key="3">
    <source>
        <dbReference type="Proteomes" id="UP000236449"/>
    </source>
</evidence>
<accession>A0A2J8HU40</accession>
<dbReference type="EMBL" id="POSK01000019">
    <property type="protein sequence ID" value="PNI01770.1"/>
    <property type="molecule type" value="Genomic_DNA"/>
</dbReference>
<evidence type="ECO:0000313" key="4">
    <source>
        <dbReference type="Proteomes" id="UP000248729"/>
    </source>
</evidence>
<gene>
    <name evidence="1" type="ORF">C1N32_19825</name>
    <name evidence="2" type="ORF">DET48_14620</name>
</gene>